<dbReference type="PROSITE" id="PS50125">
    <property type="entry name" value="GUANYLATE_CYCLASE_2"/>
    <property type="match status" value="1"/>
</dbReference>
<dbReference type="GO" id="GO:0009190">
    <property type="term" value="P:cyclic nucleotide biosynthetic process"/>
    <property type="evidence" value="ECO:0007669"/>
    <property type="project" value="InterPro"/>
</dbReference>
<organism evidence="3">
    <name type="scientific">Neobodo designis</name>
    <name type="common">Flagellated protozoan</name>
    <name type="synonym">Bodo designis</name>
    <dbReference type="NCBI Taxonomy" id="312471"/>
    <lineage>
        <taxon>Eukaryota</taxon>
        <taxon>Discoba</taxon>
        <taxon>Euglenozoa</taxon>
        <taxon>Kinetoplastea</taxon>
        <taxon>Metakinetoplastina</taxon>
        <taxon>Neobodonida</taxon>
        <taxon>Neobodo</taxon>
    </lineage>
</organism>
<dbReference type="GO" id="GO:0035556">
    <property type="term" value="P:intracellular signal transduction"/>
    <property type="evidence" value="ECO:0007669"/>
    <property type="project" value="InterPro"/>
</dbReference>
<proteinExistence type="predicted"/>
<name>A0A7S1R637_NEODS</name>
<dbReference type="InterPro" id="IPR001054">
    <property type="entry name" value="A/G_cyclase"/>
</dbReference>
<gene>
    <name evidence="3" type="ORF">NDES1114_LOCUS36349</name>
</gene>
<dbReference type="InterPro" id="IPR029787">
    <property type="entry name" value="Nucleotide_cyclase"/>
</dbReference>
<dbReference type="AlphaFoldDB" id="A0A7S1R637"/>
<sequence>MLHPRRAAAAAVDLAARLPALGLRVPVRIGVASGRALVGNVGGHEVKSFSAIGAVFSHALLLERLTRRYGASVLATRVVCQSIPATLRCRYVDLVQLPAAPGRVFLLGALQSAMPVAPKALNATTATSPAHRANLPSVGLDAAAAADWGFFVGTGPGDVGAAAAPTPVDVDNGIFEALWSGDIGTAMALNAQRIAMDDHDAGGDTGTEIVSQTETDGAKTAADDAAHPRPSAVVKPPLQGLLRRAVRNTKRGRGGIVCSHLGAFYNEVFAVEAPTSAADRLLPDAADAPESSYDPSQGSSTNTFGALDDDDTVFVVSARRR</sequence>
<dbReference type="EMBL" id="HBGF01054337">
    <property type="protein sequence ID" value="CAD9157607.1"/>
    <property type="molecule type" value="Transcribed_RNA"/>
</dbReference>
<evidence type="ECO:0000313" key="3">
    <source>
        <dbReference type="EMBL" id="CAD9157607.1"/>
    </source>
</evidence>
<feature type="region of interest" description="Disordered" evidence="1">
    <location>
        <begin position="284"/>
        <end position="307"/>
    </location>
</feature>
<dbReference type="Gene3D" id="3.30.70.1230">
    <property type="entry name" value="Nucleotide cyclase"/>
    <property type="match status" value="1"/>
</dbReference>
<dbReference type="SUPFAM" id="SSF55073">
    <property type="entry name" value="Nucleotide cyclase"/>
    <property type="match status" value="1"/>
</dbReference>
<reference evidence="3" key="1">
    <citation type="submission" date="2021-01" db="EMBL/GenBank/DDBJ databases">
        <authorList>
            <person name="Corre E."/>
            <person name="Pelletier E."/>
            <person name="Niang G."/>
            <person name="Scheremetjew M."/>
            <person name="Finn R."/>
            <person name="Kale V."/>
            <person name="Holt S."/>
            <person name="Cochrane G."/>
            <person name="Meng A."/>
            <person name="Brown T."/>
            <person name="Cohen L."/>
        </authorList>
    </citation>
    <scope>NUCLEOTIDE SEQUENCE</scope>
    <source>
        <strain evidence="3">CCAP 1951/1</strain>
    </source>
</reference>
<protein>
    <recommendedName>
        <fullName evidence="2">Guanylate cyclase domain-containing protein</fullName>
    </recommendedName>
</protein>
<evidence type="ECO:0000259" key="2">
    <source>
        <dbReference type="PROSITE" id="PS50125"/>
    </source>
</evidence>
<feature type="domain" description="Guanylate cyclase" evidence="2">
    <location>
        <begin position="1"/>
        <end position="63"/>
    </location>
</feature>
<feature type="compositionally biased region" description="Polar residues" evidence="1">
    <location>
        <begin position="293"/>
        <end position="304"/>
    </location>
</feature>
<accession>A0A7S1R637</accession>
<evidence type="ECO:0000256" key="1">
    <source>
        <dbReference type="SAM" id="MobiDB-lite"/>
    </source>
</evidence>